<evidence type="ECO:0000256" key="4">
    <source>
        <dbReference type="ARBA" id="ARBA00022723"/>
    </source>
</evidence>
<dbReference type="PANTHER" id="PTHR14202">
    <property type="entry name" value="60 KDA RIBONUCLEOPROTEIN SSA/RO"/>
    <property type="match status" value="1"/>
</dbReference>
<dbReference type="PANTHER" id="PTHR14202:SF0">
    <property type="entry name" value="RNA-BINDING PROTEIN RO60"/>
    <property type="match status" value="1"/>
</dbReference>
<evidence type="ECO:0000313" key="8">
    <source>
        <dbReference type="EMBL" id="QJB02307.1"/>
    </source>
</evidence>
<dbReference type="SUPFAM" id="SSF140864">
    <property type="entry name" value="TROVE domain-like"/>
    <property type="match status" value="1"/>
</dbReference>
<dbReference type="InterPro" id="IPR037214">
    <property type="entry name" value="TROVE_dom_sf"/>
</dbReference>
<comment type="subcellular location">
    <subcellularLocation>
        <location evidence="1">Cytoplasm</location>
    </subcellularLocation>
</comment>
<reference evidence="8" key="1">
    <citation type="submission" date="2020-03" db="EMBL/GenBank/DDBJ databases">
        <title>The deep terrestrial virosphere.</title>
        <authorList>
            <person name="Holmfeldt K."/>
            <person name="Nilsson E."/>
            <person name="Simone D."/>
            <person name="Lopez-Fernandez M."/>
            <person name="Wu X."/>
            <person name="de Brujin I."/>
            <person name="Lundin D."/>
            <person name="Andersson A."/>
            <person name="Bertilsson S."/>
            <person name="Dopson M."/>
        </authorList>
    </citation>
    <scope>NUCLEOTIDE SEQUENCE</scope>
    <source>
        <strain evidence="8">MM171B01367</strain>
    </source>
</reference>
<gene>
    <name evidence="8" type="ORF">MM171B01367_0001</name>
</gene>
<dbReference type="AlphaFoldDB" id="A0A6M3M3N8"/>
<dbReference type="InterPro" id="IPR040322">
    <property type="entry name" value="TROVE2"/>
</dbReference>
<accession>A0A6M3M3N8</accession>
<evidence type="ECO:0000256" key="5">
    <source>
        <dbReference type="ARBA" id="ARBA00022884"/>
    </source>
</evidence>
<comment type="similarity">
    <text evidence="2">Belongs to the Ro 60 kDa family.</text>
</comment>
<protein>
    <submittedName>
        <fullName evidence="8">Putative TROVE domain containing protein</fullName>
    </submittedName>
</protein>
<dbReference type="GO" id="GO:0046872">
    <property type="term" value="F:metal ion binding"/>
    <property type="evidence" value="ECO:0007669"/>
    <property type="project" value="UniProtKB-KW"/>
</dbReference>
<dbReference type="InterPro" id="IPR036465">
    <property type="entry name" value="vWFA_dom_sf"/>
</dbReference>
<evidence type="ECO:0000256" key="1">
    <source>
        <dbReference type="ARBA" id="ARBA00004496"/>
    </source>
</evidence>
<dbReference type="GO" id="GO:0005737">
    <property type="term" value="C:cytoplasm"/>
    <property type="evidence" value="ECO:0007669"/>
    <property type="project" value="UniProtKB-SubCell"/>
</dbReference>
<evidence type="ECO:0000256" key="3">
    <source>
        <dbReference type="ARBA" id="ARBA00022490"/>
    </source>
</evidence>
<sequence>MAQNNAGGYAFPVDDWDRLTRFCILGAEGGTYYVNEQELTVRNAEAVRRCIQEDGLRVVEKIIEISDAGRAPKNEPALFALAMCASPDFADVSTRKMALESLSKVARIGTHLFHFAEYAKSFRGWGRALSSAVAHWYNDLSPQALAYQVLKYQSRDGWSHRDLLRLSHPKPETDAHNSIYNWVVSGSIESSYSPDFDQIAAFESLKANPSEKHAVDLIQKYRLTREMIPTELLNSAEVWEALLSDMPMHAMVRNLGKMTSINLLRPMSDAAGHVIGQLRNEDRVIKSRLHPLSILVAMRTYAQGKGVRGSLTWDANADIVDALDDCFYLSFGNVNQIGQKIMLALDVSGSMAWQNVAGMPITPREASAAMSLVTARTETQRMIMAFCHKLVPLSISPRQRLDDVMRATYNLSFGGTDCALPMLYAIQNKIGVDLFVVYTDNETWAGSIHPVQALREYRQRSGIGAKLVVVGMTSSGFSIADPNDGGCLDCVGFDTATPNLIADFAKGF</sequence>
<keyword evidence="4" id="KW-0479">Metal-binding</keyword>
<organism evidence="8">
    <name type="scientific">viral metagenome</name>
    <dbReference type="NCBI Taxonomy" id="1070528"/>
    <lineage>
        <taxon>unclassified sequences</taxon>
        <taxon>metagenomes</taxon>
        <taxon>organismal metagenomes</taxon>
    </lineage>
</organism>
<dbReference type="EMBL" id="MT143774">
    <property type="protein sequence ID" value="QJB02307.1"/>
    <property type="molecule type" value="Genomic_DNA"/>
</dbReference>
<dbReference type="Pfam" id="PF25045">
    <property type="entry name" value="vWA_Ro60"/>
    <property type="match status" value="1"/>
</dbReference>
<dbReference type="PROSITE" id="PS50988">
    <property type="entry name" value="TROVE"/>
    <property type="match status" value="1"/>
</dbReference>
<feature type="domain" description="TROVE" evidence="7">
    <location>
        <begin position="2"/>
        <end position="339"/>
    </location>
</feature>
<name>A0A6M3M3N8_9ZZZZ</name>
<evidence type="ECO:0000256" key="6">
    <source>
        <dbReference type="ARBA" id="ARBA00023274"/>
    </source>
</evidence>
<dbReference type="InterPro" id="IPR008858">
    <property type="entry name" value="TROVE_dom"/>
</dbReference>
<dbReference type="InterPro" id="IPR056800">
    <property type="entry name" value="vWA_Ro60"/>
</dbReference>
<keyword evidence="5" id="KW-0694">RNA-binding</keyword>
<dbReference type="GO" id="GO:1990904">
    <property type="term" value="C:ribonucleoprotein complex"/>
    <property type="evidence" value="ECO:0007669"/>
    <property type="project" value="UniProtKB-KW"/>
</dbReference>
<evidence type="ECO:0000256" key="2">
    <source>
        <dbReference type="ARBA" id="ARBA00007814"/>
    </source>
</evidence>
<proteinExistence type="inferred from homology"/>
<keyword evidence="6" id="KW-0687">Ribonucleoprotein</keyword>
<dbReference type="GO" id="GO:0003723">
    <property type="term" value="F:RNA binding"/>
    <property type="evidence" value="ECO:0007669"/>
    <property type="project" value="UniProtKB-KW"/>
</dbReference>
<evidence type="ECO:0000259" key="7">
    <source>
        <dbReference type="PROSITE" id="PS50988"/>
    </source>
</evidence>
<dbReference type="Pfam" id="PF05731">
    <property type="entry name" value="TROVE"/>
    <property type="match status" value="1"/>
</dbReference>
<dbReference type="SUPFAM" id="SSF53300">
    <property type="entry name" value="vWA-like"/>
    <property type="match status" value="1"/>
</dbReference>
<keyword evidence="3" id="KW-0963">Cytoplasm</keyword>
<dbReference type="Gene3D" id="3.40.50.410">
    <property type="entry name" value="von Willebrand factor, type A domain"/>
    <property type="match status" value="2"/>
</dbReference>